<dbReference type="SUPFAM" id="SSF52833">
    <property type="entry name" value="Thioredoxin-like"/>
    <property type="match status" value="1"/>
</dbReference>
<reference evidence="1" key="1">
    <citation type="journal article" date="2014" name="Int. J. Syst. Evol. Microbiol.">
        <title>Complete genome sequence of Corynebacterium casei LMG S-19264T (=DSM 44701T), isolated from a smear-ripened cheese.</title>
        <authorList>
            <consortium name="US DOE Joint Genome Institute (JGI-PGF)"/>
            <person name="Walter F."/>
            <person name="Albersmeier A."/>
            <person name="Kalinowski J."/>
            <person name="Ruckert C."/>
        </authorList>
    </citation>
    <scope>NUCLEOTIDE SEQUENCE</scope>
    <source>
        <strain evidence="1">KCTC 42731</strain>
    </source>
</reference>
<reference evidence="1" key="2">
    <citation type="submission" date="2020-09" db="EMBL/GenBank/DDBJ databases">
        <authorList>
            <person name="Sun Q."/>
            <person name="Kim S."/>
        </authorList>
    </citation>
    <scope>NUCLEOTIDE SEQUENCE</scope>
    <source>
        <strain evidence="1">KCTC 42731</strain>
    </source>
</reference>
<proteinExistence type="predicted"/>
<evidence type="ECO:0000313" key="2">
    <source>
        <dbReference type="Proteomes" id="UP000623842"/>
    </source>
</evidence>
<comment type="caution">
    <text evidence="1">The sequence shown here is derived from an EMBL/GenBank/DDBJ whole genome shotgun (WGS) entry which is preliminary data.</text>
</comment>
<dbReference type="InterPro" id="IPR036249">
    <property type="entry name" value="Thioredoxin-like_sf"/>
</dbReference>
<dbReference type="Pfam" id="PF05768">
    <property type="entry name" value="Glrx-like"/>
    <property type="match status" value="1"/>
</dbReference>
<dbReference type="Proteomes" id="UP000623842">
    <property type="component" value="Unassembled WGS sequence"/>
</dbReference>
<gene>
    <name evidence="1" type="ORF">GCM10017161_20750</name>
</gene>
<name>A0A919BI15_9GAMM</name>
<organism evidence="1 2">
    <name type="scientific">Thalassotalea marina</name>
    <dbReference type="NCBI Taxonomy" id="1673741"/>
    <lineage>
        <taxon>Bacteria</taxon>
        <taxon>Pseudomonadati</taxon>
        <taxon>Pseudomonadota</taxon>
        <taxon>Gammaproteobacteria</taxon>
        <taxon>Alteromonadales</taxon>
        <taxon>Colwelliaceae</taxon>
        <taxon>Thalassotalea</taxon>
    </lineage>
</organism>
<dbReference type="Gene3D" id="3.40.30.10">
    <property type="entry name" value="Glutaredoxin"/>
    <property type="match status" value="1"/>
</dbReference>
<accession>A0A919BI15</accession>
<keyword evidence="2" id="KW-1185">Reference proteome</keyword>
<protein>
    <submittedName>
        <fullName evidence="1">Thioredoxin family protein</fullName>
    </submittedName>
</protein>
<evidence type="ECO:0000313" key="1">
    <source>
        <dbReference type="EMBL" id="GHF92467.1"/>
    </source>
</evidence>
<sequence length="82" mass="9546">MQQKPFVLYGSEGCHLCELALALCEELIAEQQLTVVDIVDEEHLVAQYGVHIPVLKRTQDNKELYWPFNQEDVNEFYQYGTN</sequence>
<dbReference type="AlphaFoldDB" id="A0A919BI15"/>
<dbReference type="InterPro" id="IPR008554">
    <property type="entry name" value="Glutaredoxin-like"/>
</dbReference>
<dbReference type="RefSeq" id="WP_189770071.1">
    <property type="nucleotide sequence ID" value="NZ_BNCK01000004.1"/>
</dbReference>
<dbReference type="EMBL" id="BNCK01000004">
    <property type="protein sequence ID" value="GHF92467.1"/>
    <property type="molecule type" value="Genomic_DNA"/>
</dbReference>